<dbReference type="KEGG" id="mpec:B9O19_00005"/>
<keyword evidence="2" id="KW-1185">Reference proteome</keyword>
<name>A0A2K9NYR8_9FIRM</name>
<protein>
    <submittedName>
        <fullName evidence="1">Uncharacterized protein</fullName>
    </submittedName>
</protein>
<dbReference type="AlphaFoldDB" id="A0A2K9NYR8"/>
<gene>
    <name evidence="1" type="ORF">B9O19_00005</name>
</gene>
<dbReference type="Proteomes" id="UP000235589">
    <property type="component" value="Chromosome"/>
</dbReference>
<evidence type="ECO:0000313" key="2">
    <source>
        <dbReference type="Proteomes" id="UP000235589"/>
    </source>
</evidence>
<reference evidence="1 2" key="1">
    <citation type="submission" date="2017-04" db="EMBL/GenBank/DDBJ databases">
        <title>Monoglobus pectinilyticus 14 draft genome.</title>
        <authorList>
            <person name="Kim C."/>
            <person name="Rosendale D.I."/>
            <person name="Kelly W.J."/>
            <person name="Tannock G.W."/>
            <person name="Patchett M.L."/>
            <person name="Jordens J.Z."/>
        </authorList>
    </citation>
    <scope>NUCLEOTIDE SEQUENCE [LARGE SCALE GENOMIC DNA]</scope>
    <source>
        <strain evidence="1 2">14</strain>
    </source>
</reference>
<organism evidence="1 2">
    <name type="scientific">Monoglobus pectinilyticus</name>
    <dbReference type="NCBI Taxonomy" id="1981510"/>
    <lineage>
        <taxon>Bacteria</taxon>
        <taxon>Bacillati</taxon>
        <taxon>Bacillota</taxon>
        <taxon>Clostridia</taxon>
        <taxon>Monoglobales</taxon>
        <taxon>Monoglobaceae</taxon>
        <taxon>Monoglobus</taxon>
    </lineage>
</organism>
<sequence length="134" mass="16076">MTAERLRQYKSIKAEIEELAEQIQMLESSDIVQGSDREFPYIKHNMKVETGECDHTRDMLKKELGLLKAEYHALNEFINNIADSETRRIFRYRYIEGWTFQKIAFKVGNGDEQVPRKKHNNFLKKYEKYENHML</sequence>
<dbReference type="EMBL" id="CP020991">
    <property type="protein sequence ID" value="AUO18192.1"/>
    <property type="molecule type" value="Genomic_DNA"/>
</dbReference>
<dbReference type="RefSeq" id="WP_102364551.1">
    <property type="nucleotide sequence ID" value="NZ_CP020991.1"/>
</dbReference>
<evidence type="ECO:0000313" key="1">
    <source>
        <dbReference type="EMBL" id="AUO18192.1"/>
    </source>
</evidence>
<dbReference type="OrthoDB" id="1698141at2"/>
<accession>A0A2K9NYR8</accession>
<dbReference type="GeneID" id="98061439"/>
<proteinExistence type="predicted"/>